<feature type="transmembrane region" description="Helical" evidence="1">
    <location>
        <begin position="74"/>
        <end position="94"/>
    </location>
</feature>
<organism evidence="3 4">
    <name type="scientific">Pseudarcicella hirudinis</name>
    <dbReference type="NCBI Taxonomy" id="1079859"/>
    <lineage>
        <taxon>Bacteria</taxon>
        <taxon>Pseudomonadati</taxon>
        <taxon>Bacteroidota</taxon>
        <taxon>Cytophagia</taxon>
        <taxon>Cytophagales</taxon>
        <taxon>Flectobacillaceae</taxon>
        <taxon>Pseudarcicella</taxon>
    </lineage>
</organism>
<evidence type="ECO:0000256" key="1">
    <source>
        <dbReference type="SAM" id="Phobius"/>
    </source>
</evidence>
<keyword evidence="1" id="KW-0812">Transmembrane</keyword>
<dbReference type="PANTHER" id="PTHR22911">
    <property type="entry name" value="ACYL-MALONYL CONDENSING ENZYME-RELATED"/>
    <property type="match status" value="1"/>
</dbReference>
<dbReference type="GO" id="GO:0016020">
    <property type="term" value="C:membrane"/>
    <property type="evidence" value="ECO:0007669"/>
    <property type="project" value="InterPro"/>
</dbReference>
<reference evidence="3 4" key="1">
    <citation type="submission" date="2016-10" db="EMBL/GenBank/DDBJ databases">
        <authorList>
            <person name="de Groot N.N."/>
        </authorList>
    </citation>
    <scope>NUCLEOTIDE SEQUENCE [LARGE SCALE GENOMIC DNA]</scope>
    <source>
        <strain evidence="4">E92,LMG 26720,CCM 7988</strain>
    </source>
</reference>
<feature type="transmembrane region" description="Helical" evidence="1">
    <location>
        <begin position="189"/>
        <end position="205"/>
    </location>
</feature>
<sequence length="305" mass="33192">MHRDLIKGIVFVALGATSYGILATFVKMAYQQGFTTAEVTSSQFLLGFAGLLFLNLIFRKKISVSDKNAGRNSVLKLILAGTSLGLTSLFYYYSVKYVPVSMGIVLLMQTTWMGIVLEMILARKLPSPGKISAVIGVLIGTALSTNLITNWQSIDLRGIGWGIMAALSYTIAVFSSNRIALELPFLRRSLWLILGGALMILSLSFQDLGQKFDSTVFWKWGILLSVFGTILPPLLFTLGLPLTGIGLGTIIASVEIPVSVLMAHILLAEPINTTQWLGIILIVGSIVLMNVRPERKIKARELSGL</sequence>
<feature type="transmembrane region" description="Helical" evidence="1">
    <location>
        <begin position="133"/>
        <end position="152"/>
    </location>
</feature>
<gene>
    <name evidence="3" type="ORF">SAMN04515674_104121</name>
</gene>
<feature type="transmembrane region" description="Helical" evidence="1">
    <location>
        <begin position="42"/>
        <end position="58"/>
    </location>
</feature>
<keyword evidence="1" id="KW-0472">Membrane</keyword>
<feature type="transmembrane region" description="Helical" evidence="1">
    <location>
        <begin position="273"/>
        <end position="291"/>
    </location>
</feature>
<evidence type="ECO:0000313" key="4">
    <source>
        <dbReference type="Proteomes" id="UP000199306"/>
    </source>
</evidence>
<feature type="transmembrane region" description="Helical" evidence="1">
    <location>
        <begin position="100"/>
        <end position="121"/>
    </location>
</feature>
<feature type="transmembrane region" description="Helical" evidence="1">
    <location>
        <begin position="9"/>
        <end position="30"/>
    </location>
</feature>
<dbReference type="AlphaFoldDB" id="A0A1I5RKS5"/>
<dbReference type="Proteomes" id="UP000199306">
    <property type="component" value="Unassembled WGS sequence"/>
</dbReference>
<dbReference type="STRING" id="1079859.SAMN04515674_104121"/>
<evidence type="ECO:0000313" key="3">
    <source>
        <dbReference type="EMBL" id="SFP58990.1"/>
    </source>
</evidence>
<dbReference type="Gene3D" id="1.10.3730.20">
    <property type="match status" value="1"/>
</dbReference>
<evidence type="ECO:0000259" key="2">
    <source>
        <dbReference type="Pfam" id="PF00892"/>
    </source>
</evidence>
<feature type="transmembrane region" description="Helical" evidence="1">
    <location>
        <begin position="245"/>
        <end position="267"/>
    </location>
</feature>
<dbReference type="InterPro" id="IPR000620">
    <property type="entry name" value="EamA_dom"/>
</dbReference>
<accession>A0A1I5RKS5</accession>
<dbReference type="PANTHER" id="PTHR22911:SF137">
    <property type="entry name" value="SOLUTE CARRIER FAMILY 35 MEMBER G2-RELATED"/>
    <property type="match status" value="1"/>
</dbReference>
<dbReference type="EMBL" id="FOXH01000004">
    <property type="protein sequence ID" value="SFP58990.1"/>
    <property type="molecule type" value="Genomic_DNA"/>
</dbReference>
<feature type="transmembrane region" description="Helical" evidence="1">
    <location>
        <begin position="217"/>
        <end position="238"/>
    </location>
</feature>
<feature type="domain" description="EamA" evidence="2">
    <location>
        <begin position="7"/>
        <end position="144"/>
    </location>
</feature>
<dbReference type="OrthoDB" id="3180815at2"/>
<dbReference type="InterPro" id="IPR037185">
    <property type="entry name" value="EmrE-like"/>
</dbReference>
<name>A0A1I5RKS5_9BACT</name>
<dbReference type="Pfam" id="PF00892">
    <property type="entry name" value="EamA"/>
    <property type="match status" value="2"/>
</dbReference>
<keyword evidence="4" id="KW-1185">Reference proteome</keyword>
<proteinExistence type="predicted"/>
<feature type="domain" description="EamA" evidence="2">
    <location>
        <begin position="157"/>
        <end position="290"/>
    </location>
</feature>
<dbReference type="SUPFAM" id="SSF103481">
    <property type="entry name" value="Multidrug resistance efflux transporter EmrE"/>
    <property type="match status" value="2"/>
</dbReference>
<feature type="transmembrane region" description="Helical" evidence="1">
    <location>
        <begin position="158"/>
        <end position="177"/>
    </location>
</feature>
<keyword evidence="1" id="KW-1133">Transmembrane helix</keyword>
<protein>
    <submittedName>
        <fullName evidence="3">Threonine/homoserine efflux transporter RhtA</fullName>
    </submittedName>
</protein>